<accession>X6NXT6</accession>
<organism evidence="2 3">
    <name type="scientific">Reticulomyxa filosa</name>
    <dbReference type="NCBI Taxonomy" id="46433"/>
    <lineage>
        <taxon>Eukaryota</taxon>
        <taxon>Sar</taxon>
        <taxon>Rhizaria</taxon>
        <taxon>Retaria</taxon>
        <taxon>Foraminifera</taxon>
        <taxon>Monothalamids</taxon>
        <taxon>Reticulomyxidae</taxon>
        <taxon>Reticulomyxa</taxon>
    </lineage>
</organism>
<protein>
    <submittedName>
        <fullName evidence="2">Uncharacterized protein</fullName>
    </submittedName>
</protein>
<evidence type="ECO:0000256" key="1">
    <source>
        <dbReference type="SAM" id="MobiDB-lite"/>
    </source>
</evidence>
<feature type="compositionally biased region" description="Polar residues" evidence="1">
    <location>
        <begin position="259"/>
        <end position="273"/>
    </location>
</feature>
<evidence type="ECO:0000313" key="2">
    <source>
        <dbReference type="EMBL" id="ETO31125.1"/>
    </source>
</evidence>
<dbReference type="EMBL" id="ASPP01005118">
    <property type="protein sequence ID" value="ETO31125.1"/>
    <property type="molecule type" value="Genomic_DNA"/>
</dbReference>
<keyword evidence="3" id="KW-1185">Reference proteome</keyword>
<comment type="caution">
    <text evidence="2">The sequence shown here is derived from an EMBL/GenBank/DDBJ whole genome shotgun (WGS) entry which is preliminary data.</text>
</comment>
<proteinExistence type="predicted"/>
<sequence length="283" mass="32608">SFEIASDLGLMEPMGLDSLVTATTIRGDDNGDKRKTANVSLPMEWLSGFQFQHRGNLTMPELMKELNKKKYLCTGCGRRVPLYSTQQHPVFFVPSAQAQFVFHDEECTRLRKLKEVIRLFVFYAEVRKIIAEYKPPETLEEQIYELLKVRETVLGLTQFKSLPLPTLPQKKEESIVTKVMFRKFFKLDQTEFDKANALKFNRERKVTALHISRYEQFRRNYKLKGFDYANVPVDSQNRDITNNIAPLQQQSQLQSQIQKSRNNNSNTPVNTVGNMPGTGTGTC</sequence>
<gene>
    <name evidence="2" type="ORF">RFI_05996</name>
</gene>
<feature type="non-terminal residue" evidence="2">
    <location>
        <position position="1"/>
    </location>
</feature>
<reference evidence="2 3" key="1">
    <citation type="journal article" date="2013" name="Curr. Biol.">
        <title>The Genome of the Foraminiferan Reticulomyxa filosa.</title>
        <authorList>
            <person name="Glockner G."/>
            <person name="Hulsmann N."/>
            <person name="Schleicher M."/>
            <person name="Noegel A.A."/>
            <person name="Eichinger L."/>
            <person name="Gallinger C."/>
            <person name="Pawlowski J."/>
            <person name="Sierra R."/>
            <person name="Euteneuer U."/>
            <person name="Pillet L."/>
            <person name="Moustafa A."/>
            <person name="Platzer M."/>
            <person name="Groth M."/>
            <person name="Szafranski K."/>
            <person name="Schliwa M."/>
        </authorList>
    </citation>
    <scope>NUCLEOTIDE SEQUENCE [LARGE SCALE GENOMIC DNA]</scope>
</reference>
<feature type="region of interest" description="Disordered" evidence="1">
    <location>
        <begin position="250"/>
        <end position="283"/>
    </location>
</feature>
<evidence type="ECO:0000313" key="3">
    <source>
        <dbReference type="Proteomes" id="UP000023152"/>
    </source>
</evidence>
<dbReference type="Proteomes" id="UP000023152">
    <property type="component" value="Unassembled WGS sequence"/>
</dbReference>
<dbReference type="AlphaFoldDB" id="X6NXT6"/>
<name>X6NXT6_RETFI</name>